<evidence type="ECO:0000313" key="9">
    <source>
        <dbReference type="Proteomes" id="UP001499863"/>
    </source>
</evidence>
<feature type="domain" description="Lipoyl-binding" evidence="6">
    <location>
        <begin position="2"/>
        <end position="77"/>
    </location>
</feature>
<comment type="caution">
    <text evidence="8">The sequence shown here is derived from an EMBL/GenBank/DDBJ whole genome shotgun (WGS) entry which is preliminary data.</text>
</comment>
<dbReference type="PANTHER" id="PTHR23151:SF90">
    <property type="entry name" value="DIHYDROLIPOYLLYSINE-RESIDUE ACETYLTRANSFERASE COMPONENT OF PYRUVATE DEHYDROGENASE COMPLEX, MITOCHONDRIAL-RELATED"/>
    <property type="match status" value="1"/>
</dbReference>
<evidence type="ECO:0000259" key="6">
    <source>
        <dbReference type="PROSITE" id="PS50968"/>
    </source>
</evidence>
<accession>A0ABP4IAR1</accession>
<dbReference type="RefSeq" id="WP_344326546.1">
    <property type="nucleotide sequence ID" value="NZ_BAAAKJ010000042.1"/>
</dbReference>
<keyword evidence="4" id="KW-0808">Transferase</keyword>
<dbReference type="Proteomes" id="UP001499863">
    <property type="component" value="Unassembled WGS sequence"/>
</dbReference>
<keyword evidence="9" id="KW-1185">Reference proteome</keyword>
<feature type="domain" description="Peripheral subunit-binding (PSBD)" evidence="7">
    <location>
        <begin position="149"/>
        <end position="186"/>
    </location>
</feature>
<evidence type="ECO:0000256" key="4">
    <source>
        <dbReference type="RuleBase" id="RU003423"/>
    </source>
</evidence>
<dbReference type="InterPro" id="IPR011053">
    <property type="entry name" value="Single_hybrid_motif"/>
</dbReference>
<reference evidence="9" key="1">
    <citation type="journal article" date="2019" name="Int. J. Syst. Evol. Microbiol.">
        <title>The Global Catalogue of Microorganisms (GCM) 10K type strain sequencing project: providing services to taxonomists for standard genome sequencing and annotation.</title>
        <authorList>
            <consortium name="The Broad Institute Genomics Platform"/>
            <consortium name="The Broad Institute Genome Sequencing Center for Infectious Disease"/>
            <person name="Wu L."/>
            <person name="Ma J."/>
        </authorList>
    </citation>
    <scope>NUCLEOTIDE SEQUENCE [LARGE SCALE GENOMIC DNA]</scope>
    <source>
        <strain evidence="9">JCM 12393</strain>
    </source>
</reference>
<dbReference type="InterPro" id="IPR001078">
    <property type="entry name" value="2-oxoacid_DH_actylTfrase"/>
</dbReference>
<dbReference type="SUPFAM" id="SSF51230">
    <property type="entry name" value="Single hybrid motif"/>
    <property type="match status" value="1"/>
</dbReference>
<dbReference type="EC" id="2.3.1.-" evidence="4"/>
<dbReference type="Pfam" id="PF00364">
    <property type="entry name" value="Biotin_lipoyl"/>
    <property type="match status" value="1"/>
</dbReference>
<comment type="similarity">
    <text evidence="2 4">Belongs to the 2-oxoacid dehydrogenase family.</text>
</comment>
<dbReference type="Pfam" id="PF00198">
    <property type="entry name" value="2-oxoacid_dh"/>
    <property type="match status" value="1"/>
</dbReference>
<protein>
    <recommendedName>
        <fullName evidence="4">Dihydrolipoamide acetyltransferase component of pyruvate dehydrogenase complex</fullName>
        <ecNumber evidence="4">2.3.1.-</ecNumber>
    </recommendedName>
</protein>
<dbReference type="SUPFAM" id="SSF52777">
    <property type="entry name" value="CoA-dependent acyltransferases"/>
    <property type="match status" value="1"/>
</dbReference>
<dbReference type="PROSITE" id="PS50968">
    <property type="entry name" value="BIOTINYL_LIPOYL"/>
    <property type="match status" value="1"/>
</dbReference>
<feature type="region of interest" description="Disordered" evidence="5">
    <location>
        <begin position="104"/>
        <end position="143"/>
    </location>
</feature>
<dbReference type="PANTHER" id="PTHR23151">
    <property type="entry name" value="DIHYDROLIPOAMIDE ACETYL/SUCCINYL-TRANSFERASE-RELATED"/>
    <property type="match status" value="1"/>
</dbReference>
<evidence type="ECO:0000256" key="1">
    <source>
        <dbReference type="ARBA" id="ARBA00001938"/>
    </source>
</evidence>
<dbReference type="EMBL" id="BAAAKJ010000042">
    <property type="protein sequence ID" value="GAA1385956.1"/>
    <property type="molecule type" value="Genomic_DNA"/>
</dbReference>
<gene>
    <name evidence="8" type="ORF">GCM10009639_09130</name>
</gene>
<keyword evidence="3 4" id="KW-0450">Lipoyl</keyword>
<organism evidence="8 9">
    <name type="scientific">Kitasatospora putterlickiae</name>
    <dbReference type="NCBI Taxonomy" id="221725"/>
    <lineage>
        <taxon>Bacteria</taxon>
        <taxon>Bacillati</taxon>
        <taxon>Actinomycetota</taxon>
        <taxon>Actinomycetes</taxon>
        <taxon>Kitasatosporales</taxon>
        <taxon>Streptomycetaceae</taxon>
        <taxon>Kitasatospora</taxon>
    </lineage>
</organism>
<feature type="compositionally biased region" description="Low complexity" evidence="5">
    <location>
        <begin position="112"/>
        <end position="123"/>
    </location>
</feature>
<dbReference type="Pfam" id="PF02817">
    <property type="entry name" value="E3_binding"/>
    <property type="match status" value="1"/>
</dbReference>
<evidence type="ECO:0000256" key="5">
    <source>
        <dbReference type="SAM" id="MobiDB-lite"/>
    </source>
</evidence>
<keyword evidence="4" id="KW-0012">Acyltransferase</keyword>
<dbReference type="Gene3D" id="3.30.559.10">
    <property type="entry name" value="Chloramphenicol acetyltransferase-like domain"/>
    <property type="match status" value="1"/>
</dbReference>
<keyword evidence="8" id="KW-0670">Pyruvate</keyword>
<dbReference type="CDD" id="cd06849">
    <property type="entry name" value="lipoyl_domain"/>
    <property type="match status" value="1"/>
</dbReference>
<dbReference type="InterPro" id="IPR004167">
    <property type="entry name" value="PSBD"/>
</dbReference>
<dbReference type="InterPro" id="IPR045257">
    <property type="entry name" value="E2/Pdx1"/>
</dbReference>
<evidence type="ECO:0000256" key="3">
    <source>
        <dbReference type="ARBA" id="ARBA00022823"/>
    </source>
</evidence>
<evidence type="ECO:0000313" key="8">
    <source>
        <dbReference type="EMBL" id="GAA1385956.1"/>
    </source>
</evidence>
<sequence>MAELFRMPAVSADDTAGVLSAWQVAEGAAFAADDALICVETDKAEVEVPAERPGVLLKTLYEPGTEIEVGTPVAVIGAPDESVGDLDALLAELGVAPAAGADVVRPERRTVPDAPAPDALIPDSPAPRTPVPPAPPAAEAGAAPGARLFSSPLARRLAREAGLELAELTGTGPGGRIVRRDVEAAVAARRNRPEPSAPPREPADRAASPAPARVQDPAGSGHQDIPHTRMRRAIAARLTESKQHTPHFYLRATCEVDELLAFRQRINAASPVKVSINDILVKAAALAHTAVPEMNATWHADAVRRYESVDVSIAVSADRGLLTPVLRGVERMSLSAVATATRDRAERARSGTLRQADLEGGSLTISNLGMYGVEEFAAIINPPQAAILAVGAVRDEAVVRDGAVTAVKAMTVVLSVDHRPVDGAVAARWLAAFTGALADPMRIVV</sequence>
<dbReference type="InterPro" id="IPR036625">
    <property type="entry name" value="E3-bd_dom_sf"/>
</dbReference>
<dbReference type="SUPFAM" id="SSF47005">
    <property type="entry name" value="Peripheral subunit-binding domain of 2-oxo acid dehydrogenase complex"/>
    <property type="match status" value="1"/>
</dbReference>
<dbReference type="Gene3D" id="4.10.320.10">
    <property type="entry name" value="E3-binding domain"/>
    <property type="match status" value="1"/>
</dbReference>
<dbReference type="InterPro" id="IPR000089">
    <property type="entry name" value="Biotin_lipoyl"/>
</dbReference>
<dbReference type="InterPro" id="IPR023213">
    <property type="entry name" value="CAT-like_dom_sf"/>
</dbReference>
<evidence type="ECO:0000259" key="7">
    <source>
        <dbReference type="PROSITE" id="PS51826"/>
    </source>
</evidence>
<evidence type="ECO:0000256" key="2">
    <source>
        <dbReference type="ARBA" id="ARBA00007317"/>
    </source>
</evidence>
<name>A0ABP4IAR1_9ACTN</name>
<proteinExistence type="inferred from homology"/>
<dbReference type="PROSITE" id="PS51826">
    <property type="entry name" value="PSBD"/>
    <property type="match status" value="1"/>
</dbReference>
<dbReference type="Gene3D" id="2.40.50.100">
    <property type="match status" value="1"/>
</dbReference>
<feature type="compositionally biased region" description="Pro residues" evidence="5">
    <location>
        <begin position="124"/>
        <end position="136"/>
    </location>
</feature>
<comment type="cofactor">
    <cofactor evidence="1 4">
        <name>(R)-lipoate</name>
        <dbReference type="ChEBI" id="CHEBI:83088"/>
    </cofactor>
</comment>
<feature type="region of interest" description="Disordered" evidence="5">
    <location>
        <begin position="186"/>
        <end position="228"/>
    </location>
</feature>